<dbReference type="RefSeq" id="WP_308136587.1">
    <property type="nucleotide sequence ID" value="NZ_CP133197.1"/>
</dbReference>
<accession>A0AA51R1J2</accession>
<organism evidence="2">
    <name type="scientific">Thiothrix subterranea</name>
    <dbReference type="NCBI Taxonomy" id="2735563"/>
    <lineage>
        <taxon>Bacteria</taxon>
        <taxon>Pseudomonadati</taxon>
        <taxon>Pseudomonadota</taxon>
        <taxon>Gammaproteobacteria</taxon>
        <taxon>Thiotrichales</taxon>
        <taxon>Thiotrichaceae</taxon>
        <taxon>Thiothrix</taxon>
    </lineage>
</organism>
<dbReference type="EMBL" id="CP133217">
    <property type="protein sequence ID" value="WML86829.1"/>
    <property type="molecule type" value="Genomic_DNA"/>
</dbReference>
<evidence type="ECO:0000313" key="3">
    <source>
        <dbReference type="Proteomes" id="UP001223336"/>
    </source>
</evidence>
<dbReference type="EMBL" id="JAVFKN010000047">
    <property type="protein sequence ID" value="MDQ5770934.1"/>
    <property type="molecule type" value="Genomic_DNA"/>
</dbReference>
<keyword evidence="3" id="KW-1185">Reference proteome</keyword>
<proteinExistence type="predicted"/>
<gene>
    <name evidence="1" type="ORF">RCC75_20560</name>
    <name evidence="2" type="ORF">RCG00_21425</name>
</gene>
<dbReference type="Proteomes" id="UP001229862">
    <property type="component" value="Chromosome"/>
</dbReference>
<dbReference type="Proteomes" id="UP001223336">
    <property type="component" value="Unassembled WGS sequence"/>
</dbReference>
<reference evidence="2 3" key="1">
    <citation type="submission" date="2023-08" db="EMBL/GenBank/DDBJ databases">
        <title>New molecular markers tilS and rpoB for phylogenetic and monitoring studies of the genus Thiothrix biodiversity.</title>
        <authorList>
            <person name="Ravin N.V."/>
            <person name="Smolyakov D."/>
            <person name="Markov N.D."/>
            <person name="Beletsky A.V."/>
            <person name="Mardanov A.V."/>
            <person name="Rudenko T.S."/>
            <person name="Grabovich M.Y."/>
        </authorList>
    </citation>
    <scope>NUCLEOTIDE SEQUENCE</scope>
    <source>
        <strain evidence="2">DNT52</strain>
        <strain evidence="1 3">H33</strain>
    </source>
</reference>
<sequence>MEYAAKSKTLGLLTDDPIGALLGMNKAYMQFQSRHGVGGLAQVTSNGVDLLAVMASKPGTGQFKAFMKDLMREYSKVTFWLVHSPLLREILTNYGFSQVEEFQHGAMVRGMRWRAE</sequence>
<evidence type="ECO:0000313" key="1">
    <source>
        <dbReference type="EMBL" id="MDQ5770934.1"/>
    </source>
</evidence>
<name>A0AA51R1J2_9GAMM</name>
<protein>
    <submittedName>
        <fullName evidence="2">Uncharacterized protein</fullName>
    </submittedName>
</protein>
<dbReference type="AlphaFoldDB" id="A0AA51R1J2"/>
<evidence type="ECO:0000313" key="2">
    <source>
        <dbReference type="EMBL" id="WML86829.1"/>
    </source>
</evidence>